<dbReference type="InterPro" id="IPR053239">
    <property type="entry name" value="Dual_spec_PTase"/>
</dbReference>
<reference evidence="2" key="1">
    <citation type="submission" date="2017-02" db="EMBL/GenBank/DDBJ databases">
        <authorList>
            <person name="Tafer H."/>
            <person name="Lopandic K."/>
        </authorList>
    </citation>
    <scope>NUCLEOTIDE SEQUENCE [LARGE SCALE GENOMIC DNA]</scope>
    <source>
        <strain evidence="2">CBS 366.77</strain>
    </source>
</reference>
<sequence>MCDMTRASEISVNVWQGPTPDHLLRSGSSELSQDDMFDLLIETSEVANIPGPRVLAQVEKELENGPQRIDFPASGSFIVPSDGTRDVEDFVNMVRWIYYLAHPDEPENATDVDGDIAMATLTKRPRKILIHCPDGYTESSLLAIAYFVFAEGVPAHEAWIRLHCTKNRNFFAYPCDVTFLRSIQCRLLRESPVTQSLNSSRILDPAWFKRCDGSLPSRILPYMYLGNLNHANNPEMLWKLGIRRILSVGEPVTWSEVDEDKFGTENKLLVTGVQDNGIDPLSQEFDQCLEFIRESAS</sequence>
<protein>
    <submittedName>
        <fullName evidence="1">Phosphatase</fullName>
    </submittedName>
</protein>
<dbReference type="Proteomes" id="UP000266188">
    <property type="component" value="Unassembled WGS sequence"/>
</dbReference>
<keyword evidence="2" id="KW-1185">Reference proteome</keyword>
<dbReference type="SUPFAM" id="SSF52799">
    <property type="entry name" value="(Phosphotyrosine protein) phosphatases II"/>
    <property type="match status" value="2"/>
</dbReference>
<dbReference type="GO" id="GO:0008138">
    <property type="term" value="F:protein tyrosine/serine/threonine phosphatase activity"/>
    <property type="evidence" value="ECO:0007669"/>
    <property type="project" value="TreeGrafter"/>
</dbReference>
<accession>A0A3A2ZLX6</accession>
<comment type="caution">
    <text evidence="1">The sequence shown here is derived from an EMBL/GenBank/DDBJ whole genome shotgun (WGS) entry which is preliminary data.</text>
</comment>
<gene>
    <name evidence="1" type="ORF">PHISCL_04080</name>
</gene>
<dbReference type="GO" id="GO:0033260">
    <property type="term" value="P:nuclear DNA replication"/>
    <property type="evidence" value="ECO:0007669"/>
    <property type="project" value="TreeGrafter"/>
</dbReference>
<name>A0A3A2ZLX6_9EURO</name>
<evidence type="ECO:0000313" key="2">
    <source>
        <dbReference type="Proteomes" id="UP000266188"/>
    </source>
</evidence>
<proteinExistence type="predicted"/>
<evidence type="ECO:0000313" key="1">
    <source>
        <dbReference type="EMBL" id="RJE23580.1"/>
    </source>
</evidence>
<dbReference type="InterPro" id="IPR029021">
    <property type="entry name" value="Prot-tyrosine_phosphatase-like"/>
</dbReference>
<dbReference type="AlphaFoldDB" id="A0A3A2ZLX6"/>
<dbReference type="PANTHER" id="PTHR47550:SF1">
    <property type="entry name" value="DUAL SPECIFICITY PROTEIN PHOSPHATASE PPS1"/>
    <property type="match status" value="1"/>
</dbReference>
<dbReference type="STRING" id="2070753.A0A3A2ZLX6"/>
<organism evidence="1 2">
    <name type="scientific">Aspergillus sclerotialis</name>
    <dbReference type="NCBI Taxonomy" id="2070753"/>
    <lineage>
        <taxon>Eukaryota</taxon>
        <taxon>Fungi</taxon>
        <taxon>Dikarya</taxon>
        <taxon>Ascomycota</taxon>
        <taxon>Pezizomycotina</taxon>
        <taxon>Eurotiomycetes</taxon>
        <taxon>Eurotiomycetidae</taxon>
        <taxon>Eurotiales</taxon>
        <taxon>Aspergillaceae</taxon>
        <taxon>Aspergillus</taxon>
        <taxon>Aspergillus subgen. Polypaecilum</taxon>
    </lineage>
</organism>
<dbReference type="EMBL" id="MVGC01000114">
    <property type="protein sequence ID" value="RJE23580.1"/>
    <property type="molecule type" value="Genomic_DNA"/>
</dbReference>
<dbReference type="PANTHER" id="PTHR47550">
    <property type="entry name" value="DUAL SPECIFICITY PROTEIN PHOSPHATASE PPS1"/>
    <property type="match status" value="1"/>
</dbReference>
<dbReference type="GO" id="GO:0005634">
    <property type="term" value="C:nucleus"/>
    <property type="evidence" value="ECO:0007669"/>
    <property type="project" value="GOC"/>
</dbReference>
<dbReference type="Gene3D" id="3.90.190.10">
    <property type="entry name" value="Protein tyrosine phosphatase superfamily"/>
    <property type="match status" value="1"/>
</dbReference>
<dbReference type="OrthoDB" id="273181at2759"/>